<dbReference type="EMBL" id="JAGMVJ010000003">
    <property type="protein sequence ID" value="KAH7092160.1"/>
    <property type="molecule type" value="Genomic_DNA"/>
</dbReference>
<dbReference type="SMART" id="SM00490">
    <property type="entry name" value="HELICc"/>
    <property type="match status" value="1"/>
</dbReference>
<dbReference type="PANTHER" id="PTHR45626:SF22">
    <property type="entry name" value="DNA REPAIR PROTEIN RAD5"/>
    <property type="match status" value="1"/>
</dbReference>
<evidence type="ECO:0000313" key="5">
    <source>
        <dbReference type="EMBL" id="KAH7092160.1"/>
    </source>
</evidence>
<dbReference type="CDD" id="cd18793">
    <property type="entry name" value="SF2_C_SNF"/>
    <property type="match status" value="1"/>
</dbReference>
<dbReference type="Gene3D" id="3.40.50.300">
    <property type="entry name" value="P-loop containing nucleotide triphosphate hydrolases"/>
    <property type="match status" value="1"/>
</dbReference>
<dbReference type="SUPFAM" id="SSF52540">
    <property type="entry name" value="P-loop containing nucleoside triphosphate hydrolases"/>
    <property type="match status" value="2"/>
</dbReference>
<dbReference type="GO" id="GO:0005524">
    <property type="term" value="F:ATP binding"/>
    <property type="evidence" value="ECO:0007669"/>
    <property type="project" value="UniProtKB-KW"/>
</dbReference>
<dbReference type="InterPro" id="IPR001650">
    <property type="entry name" value="Helicase_C-like"/>
</dbReference>
<dbReference type="InterPro" id="IPR000330">
    <property type="entry name" value="SNF2_N"/>
</dbReference>
<dbReference type="InterPro" id="IPR049730">
    <property type="entry name" value="SNF2/RAD54-like_C"/>
</dbReference>
<dbReference type="GO" id="GO:0006281">
    <property type="term" value="P:DNA repair"/>
    <property type="evidence" value="ECO:0007669"/>
    <property type="project" value="TreeGrafter"/>
</dbReference>
<accession>A0A8K0RDA3</accession>
<dbReference type="AlphaFoldDB" id="A0A8K0RDA3"/>
<dbReference type="OrthoDB" id="448448at2759"/>
<name>A0A8K0RDA3_9PLEO</name>
<feature type="domain" description="Helicase C-terminal" evidence="4">
    <location>
        <begin position="538"/>
        <end position="700"/>
    </location>
</feature>
<dbReference type="PROSITE" id="PS51194">
    <property type="entry name" value="HELICASE_CTER"/>
    <property type="match status" value="1"/>
</dbReference>
<dbReference type="InterPro" id="IPR027417">
    <property type="entry name" value="P-loop_NTPase"/>
</dbReference>
<keyword evidence="3" id="KW-0067">ATP-binding</keyword>
<dbReference type="PANTHER" id="PTHR45626">
    <property type="entry name" value="TRANSCRIPTION TERMINATION FACTOR 2-RELATED"/>
    <property type="match status" value="1"/>
</dbReference>
<dbReference type="Pfam" id="PF00271">
    <property type="entry name" value="Helicase_C"/>
    <property type="match status" value="1"/>
</dbReference>
<evidence type="ECO:0000259" key="4">
    <source>
        <dbReference type="PROSITE" id="PS51194"/>
    </source>
</evidence>
<organism evidence="5 6">
    <name type="scientific">Paraphoma chrysanthemicola</name>
    <dbReference type="NCBI Taxonomy" id="798071"/>
    <lineage>
        <taxon>Eukaryota</taxon>
        <taxon>Fungi</taxon>
        <taxon>Dikarya</taxon>
        <taxon>Ascomycota</taxon>
        <taxon>Pezizomycotina</taxon>
        <taxon>Dothideomycetes</taxon>
        <taxon>Pleosporomycetidae</taxon>
        <taxon>Pleosporales</taxon>
        <taxon>Pleosporineae</taxon>
        <taxon>Phaeosphaeriaceae</taxon>
        <taxon>Paraphoma</taxon>
    </lineage>
</organism>
<evidence type="ECO:0000256" key="2">
    <source>
        <dbReference type="ARBA" id="ARBA00022801"/>
    </source>
</evidence>
<dbReference type="InterPro" id="IPR038718">
    <property type="entry name" value="SNF2-like_sf"/>
</dbReference>
<dbReference type="GO" id="GO:0016787">
    <property type="term" value="F:hydrolase activity"/>
    <property type="evidence" value="ECO:0007669"/>
    <property type="project" value="UniProtKB-KW"/>
</dbReference>
<dbReference type="GO" id="GO:0008094">
    <property type="term" value="F:ATP-dependent activity, acting on DNA"/>
    <property type="evidence" value="ECO:0007669"/>
    <property type="project" value="TreeGrafter"/>
</dbReference>
<reference evidence="5" key="1">
    <citation type="journal article" date="2021" name="Nat. Commun.">
        <title>Genetic determinants of endophytism in the Arabidopsis root mycobiome.</title>
        <authorList>
            <person name="Mesny F."/>
            <person name="Miyauchi S."/>
            <person name="Thiergart T."/>
            <person name="Pickel B."/>
            <person name="Atanasova L."/>
            <person name="Karlsson M."/>
            <person name="Huettel B."/>
            <person name="Barry K.W."/>
            <person name="Haridas S."/>
            <person name="Chen C."/>
            <person name="Bauer D."/>
            <person name="Andreopoulos W."/>
            <person name="Pangilinan J."/>
            <person name="LaButti K."/>
            <person name="Riley R."/>
            <person name="Lipzen A."/>
            <person name="Clum A."/>
            <person name="Drula E."/>
            <person name="Henrissat B."/>
            <person name="Kohler A."/>
            <person name="Grigoriev I.V."/>
            <person name="Martin F.M."/>
            <person name="Hacquard S."/>
        </authorList>
    </citation>
    <scope>NUCLEOTIDE SEQUENCE</scope>
    <source>
        <strain evidence="5">MPI-SDFR-AT-0120</strain>
    </source>
</reference>
<keyword evidence="2" id="KW-0378">Hydrolase</keyword>
<gene>
    <name evidence="5" type="ORF">FB567DRAFT_613991</name>
</gene>
<dbReference type="GO" id="GO:0005634">
    <property type="term" value="C:nucleus"/>
    <property type="evidence" value="ECO:0007669"/>
    <property type="project" value="TreeGrafter"/>
</dbReference>
<dbReference type="Proteomes" id="UP000813461">
    <property type="component" value="Unassembled WGS sequence"/>
</dbReference>
<evidence type="ECO:0000256" key="3">
    <source>
        <dbReference type="ARBA" id="ARBA00022840"/>
    </source>
</evidence>
<sequence>MAVDGTILGELDERSAQVLQALEEDPDITMQFALTFSSAKISARSKADSPKLKPALSLHVILYGPEWLSDQVGTFLQDCEIYLQEPHYCNRNVRYCNPHCLVASDEEPWMTFDLLPSRSEVAVSQITRSDALDALVSAKPLGELDSPAALSTRLLPHQRQALYFMTQRESGWDLSGSSGYRNNITAEVQLCAPEPFRGGILADSMGLGKSCSIIALLVHDIGRSKSLQSIQNSSTAIPGAYEAHTTLLIVPPALLQTWEDQLQSTFKAICSLSARARWAVTGTPLQNRLGDIATMCQFLRVYPYGDRESFHRDIISPWKAGHHNVAITRLRAILQSILLRRSQGSVQLPARTDLRFTLQLSLAEREHYSVVEANVARSIDEALHSATQSAKLFVNIIQQINELRLICDLGVHRRSTTSKIEAYSDSNAWDTNIAQRVMNAVTANESPVCKSCGLTLDAMGNTDDLGVDLAFVSSRVWLFSCLAIICERCVSQRSKVSCGCTYRCPNTMVTWAPGKIESGASSPMRHSPDPHGDELPTKISSLVTDLLKQPPGTKSIVFTFWSSALDLAAKGLSEASIMYTRYDGNISPANRSLALKNFRQDPAISVILMTISCAAVGLDITAASRAYILEPQWNPTVEEQALARVHRMGQTKEVTTIRFVMADTFEERVVETQERKKELAELLLSPEQHAESEHSLDQLRYFRSLLK</sequence>
<evidence type="ECO:0000313" key="6">
    <source>
        <dbReference type="Proteomes" id="UP000813461"/>
    </source>
</evidence>
<dbReference type="Gene3D" id="3.40.50.10810">
    <property type="entry name" value="Tandem AAA-ATPase domain"/>
    <property type="match status" value="2"/>
</dbReference>
<dbReference type="Pfam" id="PF00176">
    <property type="entry name" value="SNF2-rel_dom"/>
    <property type="match status" value="2"/>
</dbReference>
<keyword evidence="1" id="KW-0547">Nucleotide-binding</keyword>
<proteinExistence type="predicted"/>
<keyword evidence="6" id="KW-1185">Reference proteome</keyword>
<comment type="caution">
    <text evidence="5">The sequence shown here is derived from an EMBL/GenBank/DDBJ whole genome shotgun (WGS) entry which is preliminary data.</text>
</comment>
<evidence type="ECO:0000256" key="1">
    <source>
        <dbReference type="ARBA" id="ARBA00022741"/>
    </source>
</evidence>
<dbReference type="InterPro" id="IPR050628">
    <property type="entry name" value="SNF2_RAD54_helicase_TF"/>
</dbReference>
<protein>
    <submittedName>
        <fullName evidence="5">DNA repair protein rad5</fullName>
    </submittedName>
</protein>